<comment type="similarity">
    <text evidence="9">Belongs to the ChdC family. Type 2 subfamily.</text>
</comment>
<name>A0ABT7TEJ5_9MICO</name>
<proteinExistence type="inferred from homology"/>
<evidence type="ECO:0000256" key="3">
    <source>
        <dbReference type="ARBA" id="ARBA00022723"/>
    </source>
</evidence>
<feature type="region of interest" description="Disordered" evidence="10">
    <location>
        <begin position="1"/>
        <end position="35"/>
    </location>
</feature>
<evidence type="ECO:0000256" key="1">
    <source>
        <dbReference type="ARBA" id="ARBA00014413"/>
    </source>
</evidence>
<gene>
    <name evidence="9" type="primary">chdC</name>
    <name evidence="11" type="ORF">QUG98_06020</name>
</gene>
<keyword evidence="4 9" id="KW-0408">Iron</keyword>
<keyword evidence="12" id="KW-1185">Reference proteome</keyword>
<comment type="catalytic activity">
    <reaction evidence="9">
        <text>Fe-coproporphyrin III + H2O2 + H(+) = harderoheme III + CO2 + 2 H2O</text>
        <dbReference type="Rhea" id="RHEA:57940"/>
        <dbReference type="ChEBI" id="CHEBI:15377"/>
        <dbReference type="ChEBI" id="CHEBI:15378"/>
        <dbReference type="ChEBI" id="CHEBI:16240"/>
        <dbReference type="ChEBI" id="CHEBI:16526"/>
        <dbReference type="ChEBI" id="CHEBI:68438"/>
        <dbReference type="ChEBI" id="CHEBI:142463"/>
    </reaction>
</comment>
<evidence type="ECO:0000256" key="4">
    <source>
        <dbReference type="ARBA" id="ARBA00023004"/>
    </source>
</evidence>
<dbReference type="HAMAP" id="MF_02244">
    <property type="entry name" value="Coproheme_decarbox_2"/>
    <property type="match status" value="1"/>
</dbReference>
<feature type="binding site" description="axial binding residue" evidence="9">
    <location>
        <position position="185"/>
    </location>
    <ligand>
        <name>Fe-coproporphyrin III</name>
        <dbReference type="ChEBI" id="CHEBI:68438"/>
    </ligand>
    <ligandPart>
        <name>Fe</name>
        <dbReference type="ChEBI" id="CHEBI:18248"/>
    </ligandPart>
</feature>
<evidence type="ECO:0000256" key="9">
    <source>
        <dbReference type="HAMAP-Rule" id="MF_02244"/>
    </source>
</evidence>
<comment type="function">
    <text evidence="9">Involved in coproporphyrin-dependent heme b biosynthesis. Catalyzes the decarboxylation of Fe-coproporphyrin III (coproheme) to heme b (protoheme IX), the last step of the pathway. The reaction occurs in a stepwise manner with a three-propionate intermediate.</text>
</comment>
<sequence>MSSDVHAAPHENVPDHAVGAPAHGGSPAHETDPASGIDPNLLTAYALWAVFRRPLGPIHRVGDDAVAELDAAVARAADAGVTIRGFYDVSGFRADADVMIWLHGDDAQAIQAALRDLRRTALFQDAEPVWHAMAMHREAEFNKRHTPAFLRGKDPEAWITVYPFVRSFEWYLLPEEERSKMLRDHGIAGAKYRRVLTNTIATFALSDYEWILPLESPELVDLVDLMRDLRYTEARLHVREEVPFFTGRRVTTAELPEVLS</sequence>
<dbReference type="Gene3D" id="3.30.70.1030">
    <property type="entry name" value="Apc35880, domain 1"/>
    <property type="match status" value="2"/>
</dbReference>
<evidence type="ECO:0000313" key="12">
    <source>
        <dbReference type="Proteomes" id="UP001235720"/>
    </source>
</evidence>
<evidence type="ECO:0000313" key="11">
    <source>
        <dbReference type="EMBL" id="MDM7888008.1"/>
    </source>
</evidence>
<comment type="cofactor">
    <cofactor evidence="9">
        <name>Fe-coproporphyrin III</name>
        <dbReference type="ChEBI" id="CHEBI:68438"/>
    </cofactor>
    <text evidence="9">Fe-coproporphyrin III acts as both substrate and redox cofactor.</text>
</comment>
<dbReference type="NCBIfam" id="NF042928">
    <property type="entry name" value="HemQ_actino"/>
    <property type="match status" value="1"/>
</dbReference>
<evidence type="ECO:0000256" key="8">
    <source>
        <dbReference type="ARBA" id="ARBA00050019"/>
    </source>
</evidence>
<dbReference type="Proteomes" id="UP001235720">
    <property type="component" value="Unassembled WGS sequence"/>
</dbReference>
<dbReference type="PANTHER" id="PTHR36843:SF1">
    <property type="entry name" value="COPROHEME DECARBOXYLASE"/>
    <property type="match status" value="1"/>
</dbReference>
<keyword evidence="2 9" id="KW-0349">Heme</keyword>
<comment type="pathway">
    <text evidence="9">Porphyrin-containing compound metabolism; protoheme biosynthesis.</text>
</comment>
<evidence type="ECO:0000256" key="7">
    <source>
        <dbReference type="ARBA" id="ARBA00049896"/>
    </source>
</evidence>
<keyword evidence="3 9" id="KW-0479">Metal-binding</keyword>
<organism evidence="11 12">
    <name type="scientific">Curtobacterium subtropicum</name>
    <dbReference type="NCBI Taxonomy" id="3055138"/>
    <lineage>
        <taxon>Bacteria</taxon>
        <taxon>Bacillati</taxon>
        <taxon>Actinomycetota</taxon>
        <taxon>Actinomycetes</taxon>
        <taxon>Micrococcales</taxon>
        <taxon>Microbacteriaceae</taxon>
        <taxon>Curtobacterium</taxon>
    </lineage>
</organism>
<protein>
    <recommendedName>
        <fullName evidence="1 9">Coproheme decarboxylase</fullName>
        <ecNumber evidence="8 9">1.3.98.5</ecNumber>
    </recommendedName>
    <alternativeName>
        <fullName evidence="5 9">Coproheme III oxidative decarboxylase</fullName>
    </alternativeName>
    <alternativeName>
        <fullName evidence="6 9">Hydrogen peroxide-dependent heme synthase</fullName>
    </alternativeName>
</protein>
<keyword evidence="9" id="KW-0560">Oxidoreductase</keyword>
<dbReference type="InterPro" id="IPR011008">
    <property type="entry name" value="Dimeric_a/b-barrel"/>
</dbReference>
<comment type="caution">
    <text evidence="11">The sequence shown here is derived from an EMBL/GenBank/DDBJ whole genome shotgun (WGS) entry which is preliminary data.</text>
</comment>
<dbReference type="Pfam" id="PF06778">
    <property type="entry name" value="Chlor_dismutase"/>
    <property type="match status" value="1"/>
</dbReference>
<dbReference type="RefSeq" id="WP_289469709.1">
    <property type="nucleotide sequence ID" value="NZ_JAUCMM010000003.1"/>
</dbReference>
<reference evidence="11 12" key="1">
    <citation type="submission" date="2023-06" db="EMBL/GenBank/DDBJ databases">
        <authorList>
            <person name="Feng G."/>
            <person name="Li J."/>
            <person name="Zhu H."/>
        </authorList>
    </citation>
    <scope>NUCLEOTIDE SEQUENCE [LARGE SCALE GENOMIC DNA]</scope>
    <source>
        <strain evidence="11 12">RHCJP20</strain>
    </source>
</reference>
<dbReference type="EC" id="1.3.98.5" evidence="8 9"/>
<accession>A0ABT7TEJ5</accession>
<comment type="catalytic activity">
    <reaction evidence="9">
        <text>harderoheme III + H2O2 + H(+) = heme b + CO2 + 2 H2O</text>
        <dbReference type="Rhea" id="RHEA:57944"/>
        <dbReference type="ChEBI" id="CHEBI:15377"/>
        <dbReference type="ChEBI" id="CHEBI:15378"/>
        <dbReference type="ChEBI" id="CHEBI:16240"/>
        <dbReference type="ChEBI" id="CHEBI:16526"/>
        <dbReference type="ChEBI" id="CHEBI:60344"/>
        <dbReference type="ChEBI" id="CHEBI:142463"/>
    </reaction>
</comment>
<evidence type="ECO:0000256" key="10">
    <source>
        <dbReference type="SAM" id="MobiDB-lite"/>
    </source>
</evidence>
<dbReference type="EMBL" id="JAUCMM010000003">
    <property type="protein sequence ID" value="MDM7888008.1"/>
    <property type="molecule type" value="Genomic_DNA"/>
</dbReference>
<dbReference type="InterPro" id="IPR010644">
    <property type="entry name" value="ChdC/CLD"/>
</dbReference>
<keyword evidence="9" id="KW-0350">Heme biosynthesis</keyword>
<evidence type="ECO:0000256" key="2">
    <source>
        <dbReference type="ARBA" id="ARBA00022617"/>
    </source>
</evidence>
<evidence type="ECO:0000256" key="6">
    <source>
        <dbReference type="ARBA" id="ARBA00030236"/>
    </source>
</evidence>
<evidence type="ECO:0000256" key="5">
    <source>
        <dbReference type="ARBA" id="ARBA00029882"/>
    </source>
</evidence>
<feature type="active site" evidence="9">
    <location>
        <position position="162"/>
    </location>
</feature>
<dbReference type="SUPFAM" id="SSF54909">
    <property type="entry name" value="Dimeric alpha+beta barrel"/>
    <property type="match status" value="1"/>
</dbReference>
<comment type="catalytic activity">
    <reaction evidence="7">
        <text>Fe-coproporphyrin III + 2 H2O2 + 2 H(+) = heme b + 2 CO2 + 4 H2O</text>
        <dbReference type="Rhea" id="RHEA:56516"/>
        <dbReference type="ChEBI" id="CHEBI:15377"/>
        <dbReference type="ChEBI" id="CHEBI:15378"/>
        <dbReference type="ChEBI" id="CHEBI:16240"/>
        <dbReference type="ChEBI" id="CHEBI:16526"/>
        <dbReference type="ChEBI" id="CHEBI:60344"/>
        <dbReference type="ChEBI" id="CHEBI:68438"/>
        <dbReference type="EC" id="1.3.98.5"/>
    </reaction>
    <physiologicalReaction direction="left-to-right" evidence="7">
        <dbReference type="Rhea" id="RHEA:56517"/>
    </physiologicalReaction>
</comment>
<dbReference type="PANTHER" id="PTHR36843">
    <property type="entry name" value="HEME-DEPENDENT PEROXIDASE YWFI-RELATED"/>
    <property type="match status" value="1"/>
</dbReference>